<dbReference type="InterPro" id="IPR005097">
    <property type="entry name" value="Sacchrp_dh_NADP-bd"/>
</dbReference>
<name>A0A1R0H111_9FUNG</name>
<reference evidence="6 7" key="1">
    <citation type="journal article" date="2016" name="Mol. Biol. Evol.">
        <title>Genome-Wide Survey of Gut Fungi (Harpellales) Reveals the First Horizontally Transferred Ubiquitin Gene from a Mosquito Host.</title>
        <authorList>
            <person name="Wang Y."/>
            <person name="White M.M."/>
            <person name="Kvist S."/>
            <person name="Moncalvo J.M."/>
        </authorList>
    </citation>
    <scope>NUCLEOTIDE SEQUENCE [LARGE SCALE GENOMIC DNA]</scope>
    <source>
        <strain evidence="6 7">ALG-7-W6</strain>
    </source>
</reference>
<organism evidence="6 7">
    <name type="scientific">Smittium mucronatum</name>
    <dbReference type="NCBI Taxonomy" id="133383"/>
    <lineage>
        <taxon>Eukaryota</taxon>
        <taxon>Fungi</taxon>
        <taxon>Fungi incertae sedis</taxon>
        <taxon>Zoopagomycota</taxon>
        <taxon>Kickxellomycotina</taxon>
        <taxon>Harpellomycetes</taxon>
        <taxon>Harpellales</taxon>
        <taxon>Legeriomycetaceae</taxon>
        <taxon>Smittium</taxon>
    </lineage>
</organism>
<gene>
    <name evidence="6" type="ORF">AYI68_g3048</name>
</gene>
<keyword evidence="3" id="KW-0028">Amino-acid biosynthesis</keyword>
<keyword evidence="3" id="KW-0457">Lysine biosynthesis</keyword>
<dbReference type="Proteomes" id="UP000187455">
    <property type="component" value="Unassembled WGS sequence"/>
</dbReference>
<comment type="caution">
    <text evidence="6">The sequence shown here is derived from an EMBL/GenBank/DDBJ whole genome shotgun (WGS) entry which is preliminary data.</text>
</comment>
<dbReference type="OrthoDB" id="10059875at2759"/>
<dbReference type="FunFam" id="3.30.360.10:FF:000008">
    <property type="entry name" value="Alpha-aminoadipic semialdehyde synthase, mitochondrial"/>
    <property type="match status" value="1"/>
</dbReference>
<dbReference type="AlphaFoldDB" id="A0A1R0H111"/>
<dbReference type="GO" id="GO:0019878">
    <property type="term" value="P:lysine biosynthetic process via aminoadipic acid"/>
    <property type="evidence" value="ECO:0007669"/>
    <property type="project" value="TreeGrafter"/>
</dbReference>
<dbReference type="GO" id="GO:0004753">
    <property type="term" value="F:saccharopine dehydrogenase activity"/>
    <property type="evidence" value="ECO:0007669"/>
    <property type="project" value="TreeGrafter"/>
</dbReference>
<evidence type="ECO:0000313" key="6">
    <source>
        <dbReference type="EMBL" id="OLY82823.1"/>
    </source>
</evidence>
<dbReference type="Pfam" id="PF16653">
    <property type="entry name" value="Sacchrp_dh_C"/>
    <property type="match status" value="1"/>
</dbReference>
<keyword evidence="7" id="KW-1185">Reference proteome</keyword>
<dbReference type="Pfam" id="PF03435">
    <property type="entry name" value="Sacchrp_dh_NADP"/>
    <property type="match status" value="1"/>
</dbReference>
<dbReference type="GO" id="GO:0005737">
    <property type="term" value="C:cytoplasm"/>
    <property type="evidence" value="ECO:0007669"/>
    <property type="project" value="TreeGrafter"/>
</dbReference>
<evidence type="ECO:0000259" key="5">
    <source>
        <dbReference type="Pfam" id="PF16653"/>
    </source>
</evidence>
<dbReference type="SUPFAM" id="SSF51735">
    <property type="entry name" value="NAD(P)-binding Rossmann-fold domains"/>
    <property type="match status" value="1"/>
</dbReference>
<evidence type="ECO:0000256" key="3">
    <source>
        <dbReference type="ARBA" id="ARBA00023154"/>
    </source>
</evidence>
<keyword evidence="2" id="KW-0560">Oxidoreductase</keyword>
<dbReference type="InterPro" id="IPR032095">
    <property type="entry name" value="Sacchrp_dh-like_C"/>
</dbReference>
<dbReference type="Gene3D" id="3.40.50.720">
    <property type="entry name" value="NAD(P)-binding Rossmann-like Domain"/>
    <property type="match status" value="1"/>
</dbReference>
<sequence length="468" mass="50995">MAGQKRILLLGSGFVASPCVEYLARDKNNVVTIGVTKFAIQTYKSDFVACRGIEKAQKLASAFPGVLSASVDVSNEAQLDEAISKCDVVISLIPYTFHAQVIKSAIKYKKHVVTTSYVSPAMMELDQACKDAGIICLNEVGLDPGIDHFYALKTIDEVHSKGGKIISFLSYCGGLPAPEASNNPLGYKFSWSARGVLLALLNNAKYWENGKIVEIQGKELMKSAKPIFIYPGFALVGYPNRDSTSYKERYNIPEAQTILRGTLRYQGFPEFVKALVDIGFLNSENQSILSASNTEPLFWNQLTANLLNSSSTNSSDLLEKVNEKIVTDDAELRSRILAGVKWLGVLSDEIQVKKAGTYLDTLCARLEELMQYGPGERDLVILQHKFQVENADGSMVTKTSTLVDFGIPDGVTSMAKTVGVPCGIATQLVLDGKISRTGVLAPLTPDIYEPIMNTLAGEGVYCVEETLI</sequence>
<evidence type="ECO:0000256" key="2">
    <source>
        <dbReference type="ARBA" id="ARBA00023002"/>
    </source>
</evidence>
<dbReference type="STRING" id="133383.A0A1R0H111"/>
<protein>
    <submittedName>
        <fullName evidence="6">Saccharopine dehydrogenase [NADP(+), L-glutamate-forming]</fullName>
    </submittedName>
</protein>
<evidence type="ECO:0000256" key="1">
    <source>
        <dbReference type="ARBA" id="ARBA00022857"/>
    </source>
</evidence>
<dbReference type="SUPFAM" id="SSF55347">
    <property type="entry name" value="Glyceraldehyde-3-phosphate dehydrogenase-like, C-terminal domain"/>
    <property type="match status" value="1"/>
</dbReference>
<accession>A0A1R0H111</accession>
<dbReference type="InterPro" id="IPR051168">
    <property type="entry name" value="AASS"/>
</dbReference>
<dbReference type="EMBL" id="LSSL01001225">
    <property type="protein sequence ID" value="OLY82823.1"/>
    <property type="molecule type" value="Genomic_DNA"/>
</dbReference>
<dbReference type="PANTHER" id="PTHR11133">
    <property type="entry name" value="SACCHAROPINE DEHYDROGENASE"/>
    <property type="match status" value="1"/>
</dbReference>
<dbReference type="InterPro" id="IPR036291">
    <property type="entry name" value="NAD(P)-bd_dom_sf"/>
</dbReference>
<dbReference type="Gene3D" id="3.30.360.10">
    <property type="entry name" value="Dihydrodipicolinate Reductase, domain 2"/>
    <property type="match status" value="1"/>
</dbReference>
<evidence type="ECO:0000313" key="7">
    <source>
        <dbReference type="Proteomes" id="UP000187455"/>
    </source>
</evidence>
<dbReference type="FunFam" id="3.40.50.720:FF:000072">
    <property type="entry name" value="Saccharopine dehydrogenase [NADP(+), L-glutamate-forming]"/>
    <property type="match status" value="1"/>
</dbReference>
<feature type="domain" description="Saccharopine dehydrogenase NADP binding" evidence="4">
    <location>
        <begin position="7"/>
        <end position="137"/>
    </location>
</feature>
<proteinExistence type="predicted"/>
<keyword evidence="1" id="KW-0521">NADP</keyword>
<dbReference type="Gene3D" id="1.10.1870.10">
    <property type="entry name" value="Domain 3, Saccharopine reductase"/>
    <property type="match status" value="1"/>
</dbReference>
<evidence type="ECO:0000259" key="4">
    <source>
        <dbReference type="Pfam" id="PF03435"/>
    </source>
</evidence>
<feature type="domain" description="Saccharopine dehydrogenase-like C-terminal" evidence="5">
    <location>
        <begin position="141"/>
        <end position="460"/>
    </location>
</feature>
<dbReference type="PANTHER" id="PTHR11133:SF22">
    <property type="entry name" value="ALPHA-AMINOADIPIC SEMIALDEHYDE SYNTHASE, MITOCHONDRIAL"/>
    <property type="match status" value="1"/>
</dbReference>